<dbReference type="AlphaFoldDB" id="X0XUM6"/>
<accession>X0XUM6</accession>
<comment type="caution">
    <text evidence="1">The sequence shown here is derived from an EMBL/GenBank/DDBJ whole genome shotgun (WGS) entry which is preliminary data.</text>
</comment>
<evidence type="ECO:0000313" key="1">
    <source>
        <dbReference type="EMBL" id="GAG46969.1"/>
    </source>
</evidence>
<protein>
    <submittedName>
        <fullName evidence="1">Uncharacterized protein</fullName>
    </submittedName>
</protein>
<proteinExistence type="predicted"/>
<gene>
    <name evidence="1" type="ORF">S01H1_85061</name>
</gene>
<dbReference type="EMBL" id="BARS01058269">
    <property type="protein sequence ID" value="GAG46969.1"/>
    <property type="molecule type" value="Genomic_DNA"/>
</dbReference>
<feature type="non-terminal residue" evidence="1">
    <location>
        <position position="108"/>
    </location>
</feature>
<sequence>DGSAASLLSYLIRRLADRRFLLLVTVRDPSEPSEACRKLLRDRSTDQQATTLSLGPLSLEAVRMLIESLEVTAATDLPERIHGLSGGNPFLALELLRDAGPLTTPEAE</sequence>
<reference evidence="1" key="1">
    <citation type="journal article" date="2014" name="Front. Microbiol.">
        <title>High frequency of phylogenetically diverse reductive dehalogenase-homologous genes in deep subseafloor sedimentary metagenomes.</title>
        <authorList>
            <person name="Kawai M."/>
            <person name="Futagami T."/>
            <person name="Toyoda A."/>
            <person name="Takaki Y."/>
            <person name="Nishi S."/>
            <person name="Hori S."/>
            <person name="Arai W."/>
            <person name="Tsubouchi T."/>
            <person name="Morono Y."/>
            <person name="Uchiyama I."/>
            <person name="Ito T."/>
            <person name="Fujiyama A."/>
            <person name="Inagaki F."/>
            <person name="Takami H."/>
        </authorList>
    </citation>
    <scope>NUCLEOTIDE SEQUENCE</scope>
    <source>
        <strain evidence="1">Expedition CK06-06</strain>
    </source>
</reference>
<name>X0XUM6_9ZZZZ</name>
<organism evidence="1">
    <name type="scientific">marine sediment metagenome</name>
    <dbReference type="NCBI Taxonomy" id="412755"/>
    <lineage>
        <taxon>unclassified sequences</taxon>
        <taxon>metagenomes</taxon>
        <taxon>ecological metagenomes</taxon>
    </lineage>
</organism>
<feature type="non-terminal residue" evidence="1">
    <location>
        <position position="1"/>
    </location>
</feature>